<dbReference type="InterPro" id="IPR011032">
    <property type="entry name" value="GroES-like_sf"/>
</dbReference>
<evidence type="ECO:0000256" key="5">
    <source>
        <dbReference type="ARBA" id="ARBA00022833"/>
    </source>
</evidence>
<dbReference type="CDD" id="cd05284">
    <property type="entry name" value="arabinose_DH_like"/>
    <property type="match status" value="1"/>
</dbReference>
<dbReference type="RefSeq" id="WP_332901857.1">
    <property type="nucleotide sequence ID" value="NZ_JBAGLP010000117.1"/>
</dbReference>
<accession>A0ABU7Z6N2</accession>
<dbReference type="InterPro" id="IPR013154">
    <property type="entry name" value="ADH-like_N"/>
</dbReference>
<evidence type="ECO:0000256" key="7">
    <source>
        <dbReference type="ARBA" id="ARBA00049164"/>
    </source>
</evidence>
<comment type="catalytic activity">
    <reaction evidence="7">
        <text>a secondary alcohol + NAD(+) = a ketone + NADH + H(+)</text>
        <dbReference type="Rhea" id="RHEA:10740"/>
        <dbReference type="ChEBI" id="CHEBI:15378"/>
        <dbReference type="ChEBI" id="CHEBI:17087"/>
        <dbReference type="ChEBI" id="CHEBI:35681"/>
        <dbReference type="ChEBI" id="CHEBI:57540"/>
        <dbReference type="ChEBI" id="CHEBI:57945"/>
        <dbReference type="EC" id="1.1.1.1"/>
    </reaction>
</comment>
<dbReference type="SUPFAM" id="SSF51735">
    <property type="entry name" value="NAD(P)-binding Rossmann-fold domains"/>
    <property type="match status" value="1"/>
</dbReference>
<evidence type="ECO:0000313" key="12">
    <source>
        <dbReference type="Proteomes" id="UP001310387"/>
    </source>
</evidence>
<dbReference type="SMART" id="SM00829">
    <property type="entry name" value="PKS_ER"/>
    <property type="match status" value="1"/>
</dbReference>
<dbReference type="InterPro" id="IPR036291">
    <property type="entry name" value="NAD(P)-bd_dom_sf"/>
</dbReference>
<comment type="cofactor">
    <cofactor evidence="1 9">
        <name>Zn(2+)</name>
        <dbReference type="ChEBI" id="CHEBI:29105"/>
    </cofactor>
</comment>
<dbReference type="PANTHER" id="PTHR42940:SF8">
    <property type="entry name" value="VACUOLAR PROTEIN SORTING-ASSOCIATED PROTEIN 11"/>
    <property type="match status" value="1"/>
</dbReference>
<proteinExistence type="inferred from homology"/>
<reference evidence="11" key="1">
    <citation type="journal article" date="2024" name="Antonie Van Leeuwenhoek">
        <title>Isoptericola haloaureus sp. nov., a dimorphic actinobacterium isolated from mangrove sediments of southeast India, implicating biosaline agricultural significance through nitrogen fixation and salt tolerance genes.</title>
        <authorList>
            <person name="Prathaban M."/>
            <person name="Prathiviraj R."/>
            <person name="Ravichandran M."/>
            <person name="Natarajan S.D."/>
            <person name="Sobanaa M."/>
            <person name="Hari Krishna Kumar S."/>
            <person name="Chandrasekar V."/>
            <person name="Selvin J."/>
        </authorList>
    </citation>
    <scope>NUCLEOTIDE SEQUENCE</scope>
    <source>
        <strain evidence="11">MP1014</strain>
    </source>
</reference>
<comment type="similarity">
    <text evidence="2 9">Belongs to the zinc-containing alcohol dehydrogenase family.</text>
</comment>
<evidence type="ECO:0000256" key="3">
    <source>
        <dbReference type="ARBA" id="ARBA00013190"/>
    </source>
</evidence>
<comment type="catalytic activity">
    <reaction evidence="8">
        <text>a primary alcohol + NAD(+) = an aldehyde + NADH + H(+)</text>
        <dbReference type="Rhea" id="RHEA:10736"/>
        <dbReference type="ChEBI" id="CHEBI:15378"/>
        <dbReference type="ChEBI" id="CHEBI:15734"/>
        <dbReference type="ChEBI" id="CHEBI:17478"/>
        <dbReference type="ChEBI" id="CHEBI:57540"/>
        <dbReference type="ChEBI" id="CHEBI:57945"/>
        <dbReference type="EC" id="1.1.1.1"/>
    </reaction>
</comment>
<dbReference type="Gene3D" id="3.40.50.720">
    <property type="entry name" value="NAD(P)-binding Rossmann-like Domain"/>
    <property type="match status" value="1"/>
</dbReference>
<evidence type="ECO:0000256" key="1">
    <source>
        <dbReference type="ARBA" id="ARBA00001947"/>
    </source>
</evidence>
<dbReference type="Gene3D" id="3.90.180.10">
    <property type="entry name" value="Medium-chain alcohol dehydrogenases, catalytic domain"/>
    <property type="match status" value="1"/>
</dbReference>
<dbReference type="PANTHER" id="PTHR42940">
    <property type="entry name" value="ALCOHOL DEHYDROGENASE 1-RELATED"/>
    <property type="match status" value="1"/>
</dbReference>
<dbReference type="EC" id="1.1.1.1" evidence="3"/>
<name>A0ABU7Z6N2_9MICO</name>
<evidence type="ECO:0000313" key="11">
    <source>
        <dbReference type="EMBL" id="MEG3615177.1"/>
    </source>
</evidence>
<keyword evidence="6" id="KW-0560">Oxidoreductase</keyword>
<dbReference type="InterPro" id="IPR013149">
    <property type="entry name" value="ADH-like_C"/>
</dbReference>
<keyword evidence="5 9" id="KW-0862">Zinc</keyword>
<comment type="caution">
    <text evidence="11">The sequence shown here is derived from an EMBL/GenBank/DDBJ whole genome shotgun (WGS) entry which is preliminary data.</text>
</comment>
<dbReference type="EMBL" id="JBAGLP010000117">
    <property type="protein sequence ID" value="MEG3615177.1"/>
    <property type="molecule type" value="Genomic_DNA"/>
</dbReference>
<dbReference type="PROSITE" id="PS00059">
    <property type="entry name" value="ADH_ZINC"/>
    <property type="match status" value="1"/>
</dbReference>
<organism evidence="11 12">
    <name type="scientific">Isoptericola haloaureus</name>
    <dbReference type="NCBI Taxonomy" id="1542902"/>
    <lineage>
        <taxon>Bacteria</taxon>
        <taxon>Bacillati</taxon>
        <taxon>Actinomycetota</taxon>
        <taxon>Actinomycetes</taxon>
        <taxon>Micrococcales</taxon>
        <taxon>Promicromonosporaceae</taxon>
        <taxon>Isoptericola</taxon>
    </lineage>
</organism>
<evidence type="ECO:0000259" key="10">
    <source>
        <dbReference type="SMART" id="SM00829"/>
    </source>
</evidence>
<dbReference type="SUPFAM" id="SSF50129">
    <property type="entry name" value="GroES-like"/>
    <property type="match status" value="1"/>
</dbReference>
<dbReference type="InterPro" id="IPR020843">
    <property type="entry name" value="ER"/>
</dbReference>
<keyword evidence="4 9" id="KW-0479">Metal-binding</keyword>
<evidence type="ECO:0000256" key="6">
    <source>
        <dbReference type="ARBA" id="ARBA00023002"/>
    </source>
</evidence>
<keyword evidence="12" id="KW-1185">Reference proteome</keyword>
<protein>
    <recommendedName>
        <fullName evidence="3">alcohol dehydrogenase</fullName>
        <ecNumber evidence="3">1.1.1.1</ecNumber>
    </recommendedName>
</protein>
<evidence type="ECO:0000256" key="9">
    <source>
        <dbReference type="RuleBase" id="RU361277"/>
    </source>
</evidence>
<dbReference type="Pfam" id="PF08240">
    <property type="entry name" value="ADH_N"/>
    <property type="match status" value="1"/>
</dbReference>
<dbReference type="InterPro" id="IPR002328">
    <property type="entry name" value="ADH_Zn_CS"/>
</dbReference>
<evidence type="ECO:0000256" key="4">
    <source>
        <dbReference type="ARBA" id="ARBA00022723"/>
    </source>
</evidence>
<gene>
    <name evidence="11" type="ORF">V5O49_08585</name>
</gene>
<dbReference type="Pfam" id="PF00107">
    <property type="entry name" value="ADH_zinc_N"/>
    <property type="match status" value="1"/>
</dbReference>
<evidence type="ECO:0000256" key="2">
    <source>
        <dbReference type="ARBA" id="ARBA00008072"/>
    </source>
</evidence>
<dbReference type="Proteomes" id="UP001310387">
    <property type="component" value="Unassembled WGS sequence"/>
</dbReference>
<evidence type="ECO:0000256" key="8">
    <source>
        <dbReference type="ARBA" id="ARBA00049243"/>
    </source>
</evidence>
<reference evidence="11" key="2">
    <citation type="submission" date="2024-02" db="EMBL/GenBank/DDBJ databases">
        <authorList>
            <person name="Prathaban M."/>
            <person name="Mythili R."/>
            <person name="Sharmila Devi N."/>
            <person name="Sobanaa M."/>
            <person name="Prathiviraj R."/>
            <person name="Selvin J."/>
        </authorList>
    </citation>
    <scope>NUCLEOTIDE SEQUENCE</scope>
    <source>
        <strain evidence="11">MP1014</strain>
    </source>
</reference>
<feature type="domain" description="Enoyl reductase (ER)" evidence="10">
    <location>
        <begin position="10"/>
        <end position="344"/>
    </location>
</feature>
<sequence length="346" mass="36367">MKAVQYRAIGSRPEVVEIDRPDPAPGEVLLKVTASGLCHSDVFVMEMPEEAYTYGLPLTLGHEGAGVVEAVGEGVDPDLVGTSVAVYGPWGCGTCYRCAAGEENYCERATELGIAPPGLGSPGSMAEYMIVDSPRHLVPIGDLDPVQAAALTDAGLTPYHAIKPALPRLVPGSTAVVLGVGGLGHLGIQMIKELSGAQVVALDVTEDKLQLARDVGADHAIMSDDDAVQKVSELTGGRGADLVVDFAGAQATIDLGQQMLGVGGRFTLVGIAGGGPAAKVGFFQVPFESEFVVPYWGYRDELFEVLRLARQGRLTVHTEEFAIDDAPAAYDKLWDGTLRGRAVVRL</sequence>